<dbReference type="InterPro" id="IPR036388">
    <property type="entry name" value="WH-like_DNA-bd_sf"/>
</dbReference>
<feature type="region of interest" description="Disordered" evidence="1">
    <location>
        <begin position="56"/>
        <end position="75"/>
    </location>
</feature>
<sequence length="295" mass="32444">MAGRVDEVAAHAGERGRVAHCYRMLGSITEAEHVAARTTSLATATLECLARAAERPLPTDLGEPSDHPEGELHQRPEVTWLEPIPDEFGDGRPIGLDLIAALQRLPARHRAALVLTDIEGWSPSQVSAAIGSIDIEEARSLFKPLPGHAADQGELLDRYREAFEQYDVPSIVQFFTDDAIWEMPPFTSWFRGARNIGRLISTHCPAEKPGDQVLIPIKANGQPGFAVYMRDPADNVHRAFQLQVLTLTAAGIIHAVAFFDTTLFDAFNLPDLLAGLPPHLYDGSPRPHVERLHRP</sequence>
<organism evidence="2 3">
    <name type="scientific">Kribbella antiqua</name>
    <dbReference type="NCBI Taxonomy" id="2512217"/>
    <lineage>
        <taxon>Bacteria</taxon>
        <taxon>Bacillati</taxon>
        <taxon>Actinomycetota</taxon>
        <taxon>Actinomycetes</taxon>
        <taxon>Propionibacteriales</taxon>
        <taxon>Kribbellaceae</taxon>
        <taxon>Kribbella</taxon>
    </lineage>
</organism>
<dbReference type="OrthoDB" id="7376212at2"/>
<proteinExistence type="predicted"/>
<dbReference type="EMBL" id="SLWR01000021">
    <property type="protein sequence ID" value="TCO38120.1"/>
    <property type="molecule type" value="Genomic_DNA"/>
</dbReference>
<gene>
    <name evidence="2" type="ORF">EV646_12133</name>
</gene>
<dbReference type="Proteomes" id="UP000295573">
    <property type="component" value="Unassembled WGS sequence"/>
</dbReference>
<dbReference type="Gene3D" id="1.10.10.10">
    <property type="entry name" value="Winged helix-like DNA-binding domain superfamily/Winged helix DNA-binding domain"/>
    <property type="match status" value="1"/>
</dbReference>
<accession>A0A4V6NNB6</accession>
<dbReference type="Gene3D" id="3.10.450.50">
    <property type="match status" value="1"/>
</dbReference>
<comment type="caution">
    <text evidence="2">The sequence shown here is derived from an EMBL/GenBank/DDBJ whole genome shotgun (WGS) entry which is preliminary data.</text>
</comment>
<dbReference type="SUPFAM" id="SSF54427">
    <property type="entry name" value="NTF2-like"/>
    <property type="match status" value="1"/>
</dbReference>
<name>A0A4V6NNB6_9ACTN</name>
<protein>
    <submittedName>
        <fullName evidence="2">RNA polymerase sigma-70 factor (ECF subfamily)</fullName>
    </submittedName>
</protein>
<evidence type="ECO:0000256" key="1">
    <source>
        <dbReference type="SAM" id="MobiDB-lite"/>
    </source>
</evidence>
<evidence type="ECO:0000313" key="2">
    <source>
        <dbReference type="EMBL" id="TCO38120.1"/>
    </source>
</evidence>
<dbReference type="AlphaFoldDB" id="A0A4V6NNB6"/>
<evidence type="ECO:0000313" key="3">
    <source>
        <dbReference type="Proteomes" id="UP000295573"/>
    </source>
</evidence>
<keyword evidence="3" id="KW-1185">Reference proteome</keyword>
<dbReference type="RefSeq" id="WP_132157573.1">
    <property type="nucleotide sequence ID" value="NZ_SLWR01000021.1"/>
</dbReference>
<reference evidence="2 3" key="1">
    <citation type="journal article" date="2015" name="Stand. Genomic Sci.">
        <title>Genomic Encyclopedia of Bacterial and Archaeal Type Strains, Phase III: the genomes of soil and plant-associated and newly described type strains.</title>
        <authorList>
            <person name="Whitman W.B."/>
            <person name="Woyke T."/>
            <person name="Klenk H.P."/>
            <person name="Zhou Y."/>
            <person name="Lilburn T.G."/>
            <person name="Beck B.J."/>
            <person name="De Vos P."/>
            <person name="Vandamme P."/>
            <person name="Eisen J.A."/>
            <person name="Garrity G."/>
            <person name="Hugenholtz P."/>
            <person name="Kyrpides N.C."/>
        </authorList>
    </citation>
    <scope>NUCLEOTIDE SEQUENCE [LARGE SCALE GENOMIC DNA]</scope>
    <source>
        <strain evidence="2 3">VKM Ac-2541</strain>
    </source>
</reference>
<dbReference type="InterPro" id="IPR032710">
    <property type="entry name" value="NTF2-like_dom_sf"/>
</dbReference>
<feature type="compositionally biased region" description="Basic and acidic residues" evidence="1">
    <location>
        <begin position="64"/>
        <end position="75"/>
    </location>
</feature>